<feature type="transmembrane region" description="Helical" evidence="1">
    <location>
        <begin position="6"/>
        <end position="34"/>
    </location>
</feature>
<keyword evidence="1" id="KW-0472">Membrane</keyword>
<keyword evidence="1" id="KW-1133">Transmembrane helix</keyword>
<comment type="caution">
    <text evidence="2">The sequence shown here is derived from an EMBL/GenBank/DDBJ whole genome shotgun (WGS) entry which is preliminary data.</text>
</comment>
<dbReference type="OrthoDB" id="5470719at2"/>
<proteinExistence type="predicted"/>
<dbReference type="AlphaFoldDB" id="A0A7M3MFP9"/>
<sequence>MNIRNILWWFSFTVLALLGQMFFPGVDLLVAGLIVSMQEERKRQSIILGVAFLLIQEGAGSLAFGAGLAWYGMAVILFIGGRWLFEARNIMFMVILGAALGVWRFVLVSMLTALQEYTFSQELIFWECVHQALTFPLMWSLTAALRPRKQESNAYSV</sequence>
<feature type="transmembrane region" description="Helical" evidence="1">
    <location>
        <begin position="68"/>
        <end position="85"/>
    </location>
</feature>
<evidence type="ECO:0000313" key="3">
    <source>
        <dbReference type="Proteomes" id="UP000448292"/>
    </source>
</evidence>
<keyword evidence="1" id="KW-0812">Transmembrane</keyword>
<dbReference type="RefSeq" id="WP_144302696.1">
    <property type="nucleotide sequence ID" value="NZ_QMIE01000006.1"/>
</dbReference>
<keyword evidence="3" id="KW-1185">Reference proteome</keyword>
<name>A0A7M3MFP9_9BACT</name>
<gene>
    <name evidence="2" type="ORF">DPQ33_07985</name>
</gene>
<accession>A0A7M3MFP9</accession>
<feature type="transmembrane region" description="Helical" evidence="1">
    <location>
        <begin position="92"/>
        <end position="111"/>
    </location>
</feature>
<reference evidence="2 3" key="1">
    <citation type="submission" date="2018-06" db="EMBL/GenBank/DDBJ databases">
        <title>Complete genome of Desulfovibrio indonesiensis P37SLT.</title>
        <authorList>
            <person name="Crispim J.S."/>
            <person name="Vidigal P.M.P."/>
            <person name="Silva L.C.F."/>
            <person name="Laguardia C.N."/>
            <person name="Araujo L.C."/>
            <person name="Dias R.S."/>
            <person name="Sousa M.P."/>
            <person name="Paula S.O."/>
            <person name="Silva C."/>
        </authorList>
    </citation>
    <scope>NUCLEOTIDE SEQUENCE [LARGE SCALE GENOMIC DNA]</scope>
    <source>
        <strain evidence="2 3">P37SLT</strain>
    </source>
</reference>
<dbReference type="EMBL" id="QMIE01000006">
    <property type="protein sequence ID" value="TVM17578.1"/>
    <property type="molecule type" value="Genomic_DNA"/>
</dbReference>
<evidence type="ECO:0000256" key="1">
    <source>
        <dbReference type="SAM" id="Phobius"/>
    </source>
</evidence>
<feature type="transmembrane region" description="Helical" evidence="1">
    <location>
        <begin position="123"/>
        <end position="145"/>
    </location>
</feature>
<organism evidence="2 3">
    <name type="scientific">Oceanidesulfovibrio indonesiensis</name>
    <dbReference type="NCBI Taxonomy" id="54767"/>
    <lineage>
        <taxon>Bacteria</taxon>
        <taxon>Pseudomonadati</taxon>
        <taxon>Thermodesulfobacteriota</taxon>
        <taxon>Desulfovibrionia</taxon>
        <taxon>Desulfovibrionales</taxon>
        <taxon>Desulfovibrionaceae</taxon>
        <taxon>Oceanidesulfovibrio</taxon>
    </lineage>
</organism>
<evidence type="ECO:0008006" key="4">
    <source>
        <dbReference type="Google" id="ProtNLM"/>
    </source>
</evidence>
<evidence type="ECO:0000313" key="2">
    <source>
        <dbReference type="EMBL" id="TVM17578.1"/>
    </source>
</evidence>
<protein>
    <recommendedName>
        <fullName evidence="4">Rod shape-determining protein MreD</fullName>
    </recommendedName>
</protein>
<dbReference type="Proteomes" id="UP000448292">
    <property type="component" value="Unassembled WGS sequence"/>
</dbReference>